<dbReference type="EMBL" id="MN882610">
    <property type="protein sequence ID" value="QHS01599.1"/>
    <property type="molecule type" value="Genomic_DNA"/>
</dbReference>
<accession>A0A6B9Y0K3</accession>
<proteinExistence type="predicted"/>
<name>A0A6B9Y0K3_9CAUD</name>
<sequence>MITVVEYQDEKGEYNLQTAFSVKSADIAKEHFENALENSSIECQYPWIAVTIYADDGMKYIDGEIFKSEISALEWWEEKCSN</sequence>
<dbReference type="Proteomes" id="UP000465071">
    <property type="component" value="Segment"/>
</dbReference>
<evidence type="ECO:0000313" key="2">
    <source>
        <dbReference type="Proteomes" id="UP000465071"/>
    </source>
</evidence>
<protein>
    <recommendedName>
        <fullName evidence="3">Phage protein</fullName>
    </recommendedName>
</protein>
<organism evidence="1 2">
    <name type="scientific">Enterobacter phage vB_EclM_CIP9</name>
    <dbReference type="NCBI Taxonomy" id="2696340"/>
    <lineage>
        <taxon>Viruses</taxon>
        <taxon>Duplodnaviria</taxon>
        <taxon>Heunggongvirae</taxon>
        <taxon>Uroviricota</taxon>
        <taxon>Caudoviricetes</taxon>
        <taxon>Pantevenvirales</taxon>
        <taxon>Straboviridae</taxon>
        <taxon>Tevenvirinae</taxon>
        <taxon>Kanagawavirus</taxon>
        <taxon>Kanagawavirus cipnine</taxon>
    </lineage>
</organism>
<gene>
    <name evidence="1" type="ORF">CPT_CIP9_063</name>
</gene>
<reference evidence="2" key="1">
    <citation type="submission" date="2019-12" db="EMBL/GenBank/DDBJ databases">
        <authorList>
            <person name="Wang K."/>
            <person name="Tamayo M.G."/>
            <person name="Penner T.V."/>
            <person name="Cook B.W.M."/>
            <person name="Court D.A."/>
            <person name="Theriault S.S."/>
        </authorList>
    </citation>
    <scope>NUCLEOTIDE SEQUENCE [LARGE SCALE GENOMIC DNA]</scope>
</reference>
<keyword evidence="2" id="KW-1185">Reference proteome</keyword>
<evidence type="ECO:0000313" key="1">
    <source>
        <dbReference type="EMBL" id="QHS01599.1"/>
    </source>
</evidence>
<evidence type="ECO:0008006" key="3">
    <source>
        <dbReference type="Google" id="ProtNLM"/>
    </source>
</evidence>